<organism evidence="4 5">
    <name type="scientific">Linum trigynum</name>
    <dbReference type="NCBI Taxonomy" id="586398"/>
    <lineage>
        <taxon>Eukaryota</taxon>
        <taxon>Viridiplantae</taxon>
        <taxon>Streptophyta</taxon>
        <taxon>Embryophyta</taxon>
        <taxon>Tracheophyta</taxon>
        <taxon>Spermatophyta</taxon>
        <taxon>Magnoliopsida</taxon>
        <taxon>eudicotyledons</taxon>
        <taxon>Gunneridae</taxon>
        <taxon>Pentapetalae</taxon>
        <taxon>rosids</taxon>
        <taxon>fabids</taxon>
        <taxon>Malpighiales</taxon>
        <taxon>Linaceae</taxon>
        <taxon>Linum</taxon>
    </lineage>
</organism>
<sequence>MYSAISYLRNSRALSSASSLLRGDGGFCRYASYLPSPASPGPTKVEPDRNSRPMDYLRTVINEEPSQISRLNNDENADCVHIKLLRNNTFVTVTDPNGNTKIGGLKASSGMVPELKGGPKLSRYVAEATSEHVGRKAREMGLRSVVVKVNGFSFFKKKRQAIMSFKEGFGNSIVSIEDTTRKPHNGCRLPKKRRI</sequence>
<comment type="similarity">
    <text evidence="1">Belongs to the universal ribosomal protein uS11 family.</text>
</comment>
<dbReference type="GO" id="GO:1990904">
    <property type="term" value="C:ribonucleoprotein complex"/>
    <property type="evidence" value="ECO:0007669"/>
    <property type="project" value="UniProtKB-KW"/>
</dbReference>
<evidence type="ECO:0008006" key="6">
    <source>
        <dbReference type="Google" id="ProtNLM"/>
    </source>
</evidence>
<dbReference type="Proteomes" id="UP001497516">
    <property type="component" value="Chromosome 2"/>
</dbReference>
<keyword evidence="5" id="KW-1185">Reference proteome</keyword>
<reference evidence="4 5" key="1">
    <citation type="submission" date="2024-04" db="EMBL/GenBank/DDBJ databases">
        <authorList>
            <person name="Fracassetti M."/>
        </authorList>
    </citation>
    <scope>NUCLEOTIDE SEQUENCE [LARGE SCALE GENOMIC DNA]</scope>
</reference>
<name>A0AAV2D9V0_9ROSI</name>
<dbReference type="InterPro" id="IPR036967">
    <property type="entry name" value="Ribosomal_uS11_sf"/>
</dbReference>
<evidence type="ECO:0000256" key="1">
    <source>
        <dbReference type="ARBA" id="ARBA00006194"/>
    </source>
</evidence>
<dbReference type="GO" id="GO:0003735">
    <property type="term" value="F:structural constituent of ribosome"/>
    <property type="evidence" value="ECO:0007669"/>
    <property type="project" value="InterPro"/>
</dbReference>
<evidence type="ECO:0000313" key="5">
    <source>
        <dbReference type="Proteomes" id="UP001497516"/>
    </source>
</evidence>
<dbReference type="Pfam" id="PF00411">
    <property type="entry name" value="Ribosomal_S11"/>
    <property type="match status" value="1"/>
</dbReference>
<keyword evidence="3" id="KW-0687">Ribonucleoprotein</keyword>
<dbReference type="Gene3D" id="3.30.420.80">
    <property type="entry name" value="Ribosomal protein S11"/>
    <property type="match status" value="1"/>
</dbReference>
<dbReference type="SUPFAM" id="SSF53137">
    <property type="entry name" value="Translational machinery components"/>
    <property type="match status" value="1"/>
</dbReference>
<protein>
    <recommendedName>
        <fullName evidence="6">Ribosomal protein S11</fullName>
    </recommendedName>
</protein>
<keyword evidence="2" id="KW-0689">Ribosomal protein</keyword>
<proteinExistence type="inferred from homology"/>
<gene>
    <name evidence="4" type="ORF">LTRI10_LOCUS12167</name>
</gene>
<dbReference type="GO" id="GO:0006412">
    <property type="term" value="P:translation"/>
    <property type="evidence" value="ECO:0007669"/>
    <property type="project" value="InterPro"/>
</dbReference>
<dbReference type="AlphaFoldDB" id="A0AAV2D9V0"/>
<dbReference type="EMBL" id="OZ034815">
    <property type="protein sequence ID" value="CAL1369685.1"/>
    <property type="molecule type" value="Genomic_DNA"/>
</dbReference>
<dbReference type="InterPro" id="IPR001971">
    <property type="entry name" value="Ribosomal_uS11"/>
</dbReference>
<dbReference type="HAMAP" id="MF_01310">
    <property type="entry name" value="Ribosomal_uS11"/>
    <property type="match status" value="1"/>
</dbReference>
<evidence type="ECO:0000256" key="3">
    <source>
        <dbReference type="ARBA" id="ARBA00023274"/>
    </source>
</evidence>
<dbReference type="GO" id="GO:0005840">
    <property type="term" value="C:ribosome"/>
    <property type="evidence" value="ECO:0007669"/>
    <property type="project" value="UniProtKB-KW"/>
</dbReference>
<evidence type="ECO:0000256" key="2">
    <source>
        <dbReference type="ARBA" id="ARBA00022980"/>
    </source>
</evidence>
<accession>A0AAV2D9V0</accession>
<evidence type="ECO:0000313" key="4">
    <source>
        <dbReference type="EMBL" id="CAL1369685.1"/>
    </source>
</evidence>
<dbReference type="PANTHER" id="PTHR11759">
    <property type="entry name" value="40S RIBOSOMAL PROTEIN S14/30S RIBOSOMAL PROTEIN S11"/>
    <property type="match status" value="1"/>
</dbReference>